<keyword evidence="1" id="KW-0812">Transmembrane</keyword>
<keyword evidence="1" id="KW-0472">Membrane</keyword>
<dbReference type="EMBL" id="JAARZA010000005">
    <property type="protein sequence ID" value="MBC2241231.1"/>
    <property type="molecule type" value="Genomic_DNA"/>
</dbReference>
<dbReference type="AlphaFoldDB" id="A0A7X0Z7X2"/>
<dbReference type="Proteomes" id="UP000541735">
    <property type="component" value="Unassembled WGS sequence"/>
</dbReference>
<reference evidence="4 5" key="1">
    <citation type="submission" date="2020-03" db="EMBL/GenBank/DDBJ databases">
        <title>Soil Listeria distribution.</title>
        <authorList>
            <person name="Liao J."/>
            <person name="Wiedmann M."/>
        </authorList>
    </citation>
    <scope>NUCLEOTIDE SEQUENCE [LARGE SCALE GENOMIC DNA]</scope>
    <source>
        <strain evidence="3 5">FSL L7-0149</strain>
        <strain evidence="2 4">FSL L7-0259</strain>
    </source>
</reference>
<sequence length="50" mass="5599">MKRSLMGALGDLIVTAIVLSGQFLRWLVLFIRYQMRCPHHGGKSLGNKKG</sequence>
<proteinExistence type="predicted"/>
<evidence type="ECO:0000313" key="2">
    <source>
        <dbReference type="EMBL" id="MBC2177600.1"/>
    </source>
</evidence>
<keyword evidence="1" id="KW-1133">Transmembrane helix</keyword>
<comment type="caution">
    <text evidence="2">The sequence shown here is derived from an EMBL/GenBank/DDBJ whole genome shotgun (WGS) entry which is preliminary data.</text>
</comment>
<evidence type="ECO:0000313" key="3">
    <source>
        <dbReference type="EMBL" id="MBC2241231.1"/>
    </source>
</evidence>
<accession>A0A7X0Z7X2</accession>
<evidence type="ECO:0000256" key="1">
    <source>
        <dbReference type="SAM" id="Phobius"/>
    </source>
</evidence>
<protein>
    <submittedName>
        <fullName evidence="2">Uncharacterized protein</fullName>
    </submittedName>
</protein>
<evidence type="ECO:0000313" key="4">
    <source>
        <dbReference type="Proteomes" id="UP000541735"/>
    </source>
</evidence>
<dbReference type="RefSeq" id="WP_185541364.1">
    <property type="nucleotide sequence ID" value="NZ_JAAROS010000005.1"/>
</dbReference>
<feature type="transmembrane region" description="Helical" evidence="1">
    <location>
        <begin position="12"/>
        <end position="31"/>
    </location>
</feature>
<gene>
    <name evidence="2" type="ORF">HCB27_13280</name>
    <name evidence="3" type="ORF">HCB35_12205</name>
</gene>
<evidence type="ECO:0000313" key="5">
    <source>
        <dbReference type="Proteomes" id="UP000553016"/>
    </source>
</evidence>
<name>A0A7X0Z7X2_9LIST</name>
<organism evidence="2 4">
    <name type="scientific">Listeria booriae</name>
    <dbReference type="NCBI Taxonomy" id="1552123"/>
    <lineage>
        <taxon>Bacteria</taxon>
        <taxon>Bacillati</taxon>
        <taxon>Bacillota</taxon>
        <taxon>Bacilli</taxon>
        <taxon>Bacillales</taxon>
        <taxon>Listeriaceae</taxon>
        <taxon>Listeria</taxon>
    </lineage>
</organism>
<dbReference type="Proteomes" id="UP000553016">
    <property type="component" value="Unassembled WGS sequence"/>
</dbReference>
<dbReference type="EMBL" id="JAARYD010000006">
    <property type="protein sequence ID" value="MBC2177600.1"/>
    <property type="molecule type" value="Genomic_DNA"/>
</dbReference>